<dbReference type="GO" id="GO:0016787">
    <property type="term" value="F:hydrolase activity"/>
    <property type="evidence" value="ECO:0007669"/>
    <property type="project" value="UniProtKB-KW"/>
</dbReference>
<comment type="caution">
    <text evidence="5">The sequence shown here is derived from an EMBL/GenBank/DDBJ whole genome shotgun (WGS) entry which is preliminary data.</text>
</comment>
<accession>A0A1G2BXD3</accession>
<reference evidence="5 6" key="1">
    <citation type="journal article" date="2016" name="Nat. Commun.">
        <title>Thousands of microbial genomes shed light on interconnected biogeochemical processes in an aquifer system.</title>
        <authorList>
            <person name="Anantharaman K."/>
            <person name="Brown C.T."/>
            <person name="Hug L.A."/>
            <person name="Sharon I."/>
            <person name="Castelle C.J."/>
            <person name="Probst A.J."/>
            <person name="Thomas B.C."/>
            <person name="Singh A."/>
            <person name="Wilkins M.J."/>
            <person name="Karaoz U."/>
            <person name="Brodie E.L."/>
            <person name="Williams K.H."/>
            <person name="Hubbard S.S."/>
            <person name="Banfield J.F."/>
        </authorList>
    </citation>
    <scope>NUCLEOTIDE SEQUENCE [LARGE SCALE GENOMIC DNA]</scope>
</reference>
<dbReference type="PROSITE" id="PS00893">
    <property type="entry name" value="NUDIX_BOX"/>
    <property type="match status" value="1"/>
</dbReference>
<dbReference type="PROSITE" id="PS51462">
    <property type="entry name" value="NUDIX"/>
    <property type="match status" value="1"/>
</dbReference>
<feature type="domain" description="Nudix hydrolase" evidence="4">
    <location>
        <begin position="21"/>
        <end position="154"/>
    </location>
</feature>
<evidence type="ECO:0000256" key="2">
    <source>
        <dbReference type="ARBA" id="ARBA00022801"/>
    </source>
</evidence>
<evidence type="ECO:0000313" key="6">
    <source>
        <dbReference type="Proteomes" id="UP000177626"/>
    </source>
</evidence>
<evidence type="ECO:0000313" key="5">
    <source>
        <dbReference type="EMBL" id="OGY93843.1"/>
    </source>
</evidence>
<dbReference type="EMBL" id="MHKQ01000016">
    <property type="protein sequence ID" value="OGY93843.1"/>
    <property type="molecule type" value="Genomic_DNA"/>
</dbReference>
<comment type="cofactor">
    <cofactor evidence="1">
        <name>Mg(2+)</name>
        <dbReference type="ChEBI" id="CHEBI:18420"/>
    </cofactor>
</comment>
<dbReference type="CDD" id="cd02883">
    <property type="entry name" value="NUDIX_Hydrolase"/>
    <property type="match status" value="1"/>
</dbReference>
<dbReference type="PANTHER" id="PTHR43046">
    <property type="entry name" value="GDP-MANNOSE MANNOSYL HYDROLASE"/>
    <property type="match status" value="1"/>
</dbReference>
<dbReference type="InterPro" id="IPR020084">
    <property type="entry name" value="NUDIX_hydrolase_CS"/>
</dbReference>
<dbReference type="SUPFAM" id="SSF55811">
    <property type="entry name" value="Nudix"/>
    <property type="match status" value="1"/>
</dbReference>
<proteinExistence type="inferred from homology"/>
<evidence type="ECO:0000256" key="1">
    <source>
        <dbReference type="ARBA" id="ARBA00001946"/>
    </source>
</evidence>
<dbReference type="InterPro" id="IPR000086">
    <property type="entry name" value="NUDIX_hydrolase_dom"/>
</dbReference>
<sequence length="154" mass="18017">MLVECLTLHGNKKMIPREKLVFRPAAYAVIINKGKVLLLKTKSTGKYWFPGGGIDLGEKLEEGLRREVREETGIELVIKKFLSFQEIFFYYEPLDEAYQNFSFFYLCRPKKTKLIKDDQVDQLDESEKPRWLALKSIKPEEMQIGAEKILQLIK</sequence>
<gene>
    <name evidence="5" type="ORF">A2406_00630</name>
</gene>
<dbReference type="Proteomes" id="UP000177626">
    <property type="component" value="Unassembled WGS sequence"/>
</dbReference>
<organism evidence="5 6">
    <name type="scientific">Candidatus Komeilibacteria bacterium RIFOXYC1_FULL_37_11</name>
    <dbReference type="NCBI Taxonomy" id="1798555"/>
    <lineage>
        <taxon>Bacteria</taxon>
        <taxon>Candidatus Komeiliibacteriota</taxon>
    </lineage>
</organism>
<keyword evidence="2 3" id="KW-0378">Hydrolase</keyword>
<comment type="similarity">
    <text evidence="3">Belongs to the Nudix hydrolase family.</text>
</comment>
<dbReference type="PRINTS" id="PR00502">
    <property type="entry name" value="NUDIXFAMILY"/>
</dbReference>
<evidence type="ECO:0000256" key="3">
    <source>
        <dbReference type="RuleBase" id="RU003476"/>
    </source>
</evidence>
<name>A0A1G2BXD3_9BACT</name>
<dbReference type="PANTHER" id="PTHR43046:SF14">
    <property type="entry name" value="MUTT_NUDIX FAMILY PROTEIN"/>
    <property type="match status" value="1"/>
</dbReference>
<protein>
    <recommendedName>
        <fullName evidence="4">Nudix hydrolase domain-containing protein</fullName>
    </recommendedName>
</protein>
<dbReference type="Gene3D" id="3.90.79.10">
    <property type="entry name" value="Nucleoside Triphosphate Pyrophosphohydrolase"/>
    <property type="match status" value="1"/>
</dbReference>
<dbReference type="AlphaFoldDB" id="A0A1G2BXD3"/>
<dbReference type="InterPro" id="IPR020476">
    <property type="entry name" value="Nudix_hydrolase"/>
</dbReference>
<dbReference type="InterPro" id="IPR015797">
    <property type="entry name" value="NUDIX_hydrolase-like_dom_sf"/>
</dbReference>
<dbReference type="Pfam" id="PF00293">
    <property type="entry name" value="NUDIX"/>
    <property type="match status" value="1"/>
</dbReference>
<evidence type="ECO:0000259" key="4">
    <source>
        <dbReference type="PROSITE" id="PS51462"/>
    </source>
</evidence>